<dbReference type="GO" id="GO:0005634">
    <property type="term" value="C:nucleus"/>
    <property type="evidence" value="ECO:0007669"/>
    <property type="project" value="UniProtKB-SubCell"/>
</dbReference>
<dbReference type="PANTHER" id="PTHR48208:SF2">
    <property type="entry name" value="CENTROMERE PROTEIN I"/>
    <property type="match status" value="1"/>
</dbReference>
<evidence type="ECO:0000313" key="7">
    <source>
        <dbReference type="EMBL" id="ODQ63955.1"/>
    </source>
</evidence>
<keyword evidence="8" id="KW-1185">Reference proteome</keyword>
<proteinExistence type="inferred from homology"/>
<dbReference type="STRING" id="857566.A0A1E3PEY2"/>
<dbReference type="OrthoDB" id="6347512at2759"/>
<dbReference type="GO" id="GO:0034080">
    <property type="term" value="P:CENP-A containing chromatin assembly"/>
    <property type="evidence" value="ECO:0007669"/>
    <property type="project" value="TreeGrafter"/>
</dbReference>
<sequence length="711" mass="81337">MNTGIEETKLRKEQISKAINRISLARDIKLSKEEIDICYRTIRNYSPLYGLSIPNLKSLVETFTHPSTTLPSSVISSIINSYLSPREVIPDSIVIKIVSSCGTGAGKAQLRVQTLLLRWLVIVIPYLENKSILKKLYGVLFSLLSVEATRTWVIYLLFKSTTRELVRPWRADYLQELREKYGDNQYVLGLLYLYHTYYSGQIILSNAHRLSSNLFANPDLDYERRIASLQTYSSSQPLNDQTCLITNSNRFQATGRLKRQRQIIPDFNYGSSKVYKGAATTPGAKISADRILDLRNFVYKLEKIDMPMQIGSVLREIGTVTRVLVNRGNYSIWKRLNIWLTDALCDPTLLPNDLESLLTSSLNITRYTKDLLFPIEEFLYHYVPIWNGTDYSEVIWNLLCFLPSNNTDRLLTNILEPLFSLSTQDLEHSDNIRERFFRFLTDLLSYWDIRYSPLFGKNAINPALEEITLGIQTLVQFVNSAATLALRILEDSVKVQHEILLFLEVLNSTKFVNDRPTAYLVSPSLYYQLMFNLSPSTYSRFCGVISTIKPIITEFAKSNQNDPVVGFFNSLVMDNCNVLWRGRAFNSQDKSSRGCDIYSGFLEDLKRLIAERGSENLEILFNLSYSPLWSRKCALHFRALENAHPEISARHDGPVSSQSLATLSRRGGLEISILNFRIDFLKQLDNEGFTGINEFLYSSMKNLMSAKKSSL</sequence>
<organism evidence="7 8">
    <name type="scientific">Nadsonia fulvescens var. elongata DSM 6958</name>
    <dbReference type="NCBI Taxonomy" id="857566"/>
    <lineage>
        <taxon>Eukaryota</taxon>
        <taxon>Fungi</taxon>
        <taxon>Dikarya</taxon>
        <taxon>Ascomycota</taxon>
        <taxon>Saccharomycotina</taxon>
        <taxon>Dipodascomycetes</taxon>
        <taxon>Dipodascales</taxon>
        <taxon>Dipodascales incertae sedis</taxon>
        <taxon>Nadsonia</taxon>
    </lineage>
</organism>
<name>A0A1E3PEY2_9ASCO</name>
<evidence type="ECO:0000313" key="8">
    <source>
        <dbReference type="Proteomes" id="UP000095009"/>
    </source>
</evidence>
<dbReference type="InterPro" id="IPR012485">
    <property type="entry name" value="CENP-I"/>
</dbReference>
<gene>
    <name evidence="7" type="ORF">NADFUDRAFT_52940</name>
</gene>
<dbReference type="Proteomes" id="UP000095009">
    <property type="component" value="Unassembled WGS sequence"/>
</dbReference>
<comment type="similarity">
    <text evidence="3">Belongs to the CENP-I/CTF3 family.</text>
</comment>
<evidence type="ECO:0000256" key="4">
    <source>
        <dbReference type="ARBA" id="ARBA00022454"/>
    </source>
</evidence>
<protein>
    <submittedName>
        <fullName evidence="7">Mis6-domain-containing protein</fullName>
    </submittedName>
</protein>
<evidence type="ECO:0000256" key="5">
    <source>
        <dbReference type="ARBA" id="ARBA00023242"/>
    </source>
</evidence>
<dbReference type="GO" id="GO:0000070">
    <property type="term" value="P:mitotic sister chromatid segregation"/>
    <property type="evidence" value="ECO:0007669"/>
    <property type="project" value="TreeGrafter"/>
</dbReference>
<evidence type="ECO:0000256" key="3">
    <source>
        <dbReference type="ARBA" id="ARBA00005470"/>
    </source>
</evidence>
<dbReference type="AlphaFoldDB" id="A0A1E3PEY2"/>
<comment type="subcellular location">
    <subcellularLocation>
        <location evidence="2">Chromosome</location>
        <location evidence="2">Centromere</location>
    </subcellularLocation>
    <subcellularLocation>
        <location evidence="1">Nucleus</location>
    </subcellularLocation>
</comment>
<keyword evidence="6" id="KW-0137">Centromere</keyword>
<dbReference type="Pfam" id="PF07778">
    <property type="entry name" value="CENP-I"/>
    <property type="match status" value="1"/>
</dbReference>
<accession>A0A1E3PEY2</accession>
<keyword evidence="5" id="KW-0539">Nucleus</keyword>
<evidence type="ECO:0000256" key="6">
    <source>
        <dbReference type="ARBA" id="ARBA00023328"/>
    </source>
</evidence>
<evidence type="ECO:0000256" key="1">
    <source>
        <dbReference type="ARBA" id="ARBA00004123"/>
    </source>
</evidence>
<dbReference type="EMBL" id="KV454413">
    <property type="protein sequence ID" value="ODQ63955.1"/>
    <property type="molecule type" value="Genomic_DNA"/>
</dbReference>
<evidence type="ECO:0000256" key="2">
    <source>
        <dbReference type="ARBA" id="ARBA00004584"/>
    </source>
</evidence>
<reference evidence="7 8" key="1">
    <citation type="journal article" date="2016" name="Proc. Natl. Acad. Sci. U.S.A.">
        <title>Comparative genomics of biotechnologically important yeasts.</title>
        <authorList>
            <person name="Riley R."/>
            <person name="Haridas S."/>
            <person name="Wolfe K.H."/>
            <person name="Lopes M.R."/>
            <person name="Hittinger C.T."/>
            <person name="Goeker M."/>
            <person name="Salamov A.A."/>
            <person name="Wisecaver J.H."/>
            <person name="Long T.M."/>
            <person name="Calvey C.H."/>
            <person name="Aerts A.L."/>
            <person name="Barry K.W."/>
            <person name="Choi C."/>
            <person name="Clum A."/>
            <person name="Coughlan A.Y."/>
            <person name="Deshpande S."/>
            <person name="Douglass A.P."/>
            <person name="Hanson S.J."/>
            <person name="Klenk H.-P."/>
            <person name="LaButti K.M."/>
            <person name="Lapidus A."/>
            <person name="Lindquist E.A."/>
            <person name="Lipzen A.M."/>
            <person name="Meier-Kolthoff J.P."/>
            <person name="Ohm R.A."/>
            <person name="Otillar R.P."/>
            <person name="Pangilinan J.L."/>
            <person name="Peng Y."/>
            <person name="Rokas A."/>
            <person name="Rosa C.A."/>
            <person name="Scheuner C."/>
            <person name="Sibirny A.A."/>
            <person name="Slot J.C."/>
            <person name="Stielow J.B."/>
            <person name="Sun H."/>
            <person name="Kurtzman C.P."/>
            <person name="Blackwell M."/>
            <person name="Grigoriev I.V."/>
            <person name="Jeffries T.W."/>
        </authorList>
    </citation>
    <scope>NUCLEOTIDE SEQUENCE [LARGE SCALE GENOMIC DNA]</scope>
    <source>
        <strain evidence="7 8">DSM 6958</strain>
    </source>
</reference>
<dbReference type="GO" id="GO:0000939">
    <property type="term" value="C:inner kinetochore"/>
    <property type="evidence" value="ECO:0007669"/>
    <property type="project" value="TreeGrafter"/>
</dbReference>
<dbReference type="CDD" id="cd22647">
    <property type="entry name" value="CTF3_NTD_HEAT"/>
    <property type="match status" value="1"/>
</dbReference>
<keyword evidence="4" id="KW-0158">Chromosome</keyword>
<dbReference type="PANTHER" id="PTHR48208">
    <property type="entry name" value="CENTROMERE PROTEIN I"/>
    <property type="match status" value="1"/>
</dbReference>